<comment type="caution">
    <text evidence="2">The sequence shown here is derived from an EMBL/GenBank/DDBJ whole genome shotgun (WGS) entry which is preliminary data.</text>
</comment>
<proteinExistence type="predicted"/>
<accession>A0A935K8P4</accession>
<reference evidence="2 3" key="1">
    <citation type="submission" date="2020-10" db="EMBL/GenBank/DDBJ databases">
        <title>Connecting structure to function with the recovery of over 1000 high-quality activated sludge metagenome-assembled genomes encoding full-length rRNA genes using long-read sequencing.</title>
        <authorList>
            <person name="Singleton C.M."/>
            <person name="Petriglieri F."/>
            <person name="Kristensen J.M."/>
            <person name="Kirkegaard R.H."/>
            <person name="Michaelsen T.Y."/>
            <person name="Andersen M.H."/>
            <person name="Karst S.M."/>
            <person name="Dueholm M.S."/>
            <person name="Nielsen P.H."/>
            <person name="Albertsen M."/>
        </authorList>
    </citation>
    <scope>NUCLEOTIDE SEQUENCE [LARGE SCALE GENOMIC DNA]</scope>
    <source>
        <strain evidence="2">EsbW_18-Q3-R4-48_BATAC.463</strain>
    </source>
</reference>
<dbReference type="PANTHER" id="PTHR15887:SF1">
    <property type="entry name" value="TRANSMEMBRANE PROTEIN 69"/>
    <property type="match status" value="1"/>
</dbReference>
<organism evidence="2 3">
    <name type="scientific">Candidatus Dechloromonas phosphorivorans</name>
    <dbReference type="NCBI Taxonomy" id="2899244"/>
    <lineage>
        <taxon>Bacteria</taxon>
        <taxon>Pseudomonadati</taxon>
        <taxon>Pseudomonadota</taxon>
        <taxon>Betaproteobacteria</taxon>
        <taxon>Rhodocyclales</taxon>
        <taxon>Azonexaceae</taxon>
        <taxon>Dechloromonas</taxon>
    </lineage>
</organism>
<evidence type="ECO:0000256" key="1">
    <source>
        <dbReference type="SAM" id="Phobius"/>
    </source>
</evidence>
<sequence length="147" mass="16171">MLPRSVAWLGYGGLIPFVVLTAAFLLDHHHGLLWSDALIGYGAVILSFVGALHWAFAMTLPDLTDQQRTARFAWSVVPALLAWPALLVDATMASFLLVPGFVAHYLQDRRLVRSQSLPDWFLPLRFRLTSVACLCLSVVGVLSLGQV</sequence>
<feature type="transmembrane region" description="Helical" evidence="1">
    <location>
        <begin position="80"/>
        <end position="106"/>
    </location>
</feature>
<keyword evidence="1" id="KW-0812">Transmembrane</keyword>
<keyword evidence="1" id="KW-1133">Transmembrane helix</keyword>
<dbReference type="InterPro" id="IPR021836">
    <property type="entry name" value="DUF3429"/>
</dbReference>
<name>A0A935K8P4_9RHOO</name>
<dbReference type="PANTHER" id="PTHR15887">
    <property type="entry name" value="TRANSMEMBRANE PROTEIN 69"/>
    <property type="match status" value="1"/>
</dbReference>
<protein>
    <submittedName>
        <fullName evidence="2">DUF3429 domain-containing protein</fullName>
    </submittedName>
</protein>
<dbReference type="Pfam" id="PF11911">
    <property type="entry name" value="DUF3429"/>
    <property type="match status" value="1"/>
</dbReference>
<gene>
    <name evidence="2" type="ORF">IPJ38_03495</name>
</gene>
<dbReference type="AlphaFoldDB" id="A0A935K8P4"/>
<dbReference type="Proteomes" id="UP000739411">
    <property type="component" value="Unassembled WGS sequence"/>
</dbReference>
<keyword evidence="1" id="KW-0472">Membrane</keyword>
<feature type="transmembrane region" description="Helical" evidence="1">
    <location>
        <begin position="126"/>
        <end position="145"/>
    </location>
</feature>
<evidence type="ECO:0000313" key="3">
    <source>
        <dbReference type="Proteomes" id="UP000739411"/>
    </source>
</evidence>
<evidence type="ECO:0000313" key="2">
    <source>
        <dbReference type="EMBL" id="MBK7414311.1"/>
    </source>
</evidence>
<feature type="transmembrane region" description="Helical" evidence="1">
    <location>
        <begin position="38"/>
        <end position="60"/>
    </location>
</feature>
<dbReference type="EMBL" id="JADJMS010000008">
    <property type="protein sequence ID" value="MBK7414311.1"/>
    <property type="molecule type" value="Genomic_DNA"/>
</dbReference>
<feature type="transmembrane region" description="Helical" evidence="1">
    <location>
        <begin position="6"/>
        <end position="26"/>
    </location>
</feature>